<dbReference type="AlphaFoldDB" id="A0A1W2G8D9"/>
<evidence type="ECO:0000259" key="2">
    <source>
        <dbReference type="Pfam" id="PF20698"/>
    </source>
</evidence>
<dbReference type="InterPro" id="IPR011990">
    <property type="entry name" value="TPR-like_helical_dom_sf"/>
</dbReference>
<name>A0A1W2G8D9_REIFA</name>
<dbReference type="OrthoDB" id="1408321at2"/>
<dbReference type="InterPro" id="IPR048987">
    <property type="entry name" value="PIN-TPR-GreABC"/>
</dbReference>
<organism evidence="3 4">
    <name type="scientific">Reichenbachiella faecimaris</name>
    <dbReference type="NCBI Taxonomy" id="692418"/>
    <lineage>
        <taxon>Bacteria</taxon>
        <taxon>Pseudomonadati</taxon>
        <taxon>Bacteroidota</taxon>
        <taxon>Cytophagia</taxon>
        <taxon>Cytophagales</taxon>
        <taxon>Reichenbachiellaceae</taxon>
        <taxon>Reichenbachiella</taxon>
    </lineage>
</organism>
<evidence type="ECO:0000313" key="3">
    <source>
        <dbReference type="EMBL" id="SMD32556.1"/>
    </source>
</evidence>
<dbReference type="Pfam" id="PF20698">
    <property type="entry name" value="PIN-TPR-GreABC"/>
    <property type="match status" value="1"/>
</dbReference>
<protein>
    <recommendedName>
        <fullName evidence="2">PIN domain-containing protein</fullName>
    </recommendedName>
</protein>
<reference evidence="3 4" key="1">
    <citation type="submission" date="2017-04" db="EMBL/GenBank/DDBJ databases">
        <authorList>
            <person name="Afonso C.L."/>
            <person name="Miller P.J."/>
            <person name="Scott M.A."/>
            <person name="Spackman E."/>
            <person name="Goraichik I."/>
            <person name="Dimitrov K.M."/>
            <person name="Suarez D.L."/>
            <person name="Swayne D.E."/>
        </authorList>
    </citation>
    <scope>NUCLEOTIDE SEQUENCE [LARGE SCALE GENOMIC DNA]</scope>
    <source>
        <strain evidence="3 4">DSM 26133</strain>
    </source>
</reference>
<dbReference type="STRING" id="692418.SAMN04488029_0903"/>
<keyword evidence="1" id="KW-1133">Transmembrane helix</keyword>
<keyword evidence="4" id="KW-1185">Reference proteome</keyword>
<dbReference type="SUPFAM" id="SSF48452">
    <property type="entry name" value="TPR-like"/>
    <property type="match status" value="1"/>
</dbReference>
<keyword evidence="1" id="KW-0812">Transmembrane</keyword>
<dbReference type="Proteomes" id="UP000192472">
    <property type="component" value="Unassembled WGS sequence"/>
</dbReference>
<gene>
    <name evidence="3" type="ORF">SAMN04488029_0903</name>
</gene>
<evidence type="ECO:0000313" key="4">
    <source>
        <dbReference type="Proteomes" id="UP000192472"/>
    </source>
</evidence>
<feature type="transmembrane region" description="Helical" evidence="1">
    <location>
        <begin position="12"/>
        <end position="30"/>
    </location>
</feature>
<dbReference type="EMBL" id="FWYF01000001">
    <property type="protein sequence ID" value="SMD32556.1"/>
    <property type="molecule type" value="Genomic_DNA"/>
</dbReference>
<keyword evidence="1" id="KW-0472">Membrane</keyword>
<dbReference type="RefSeq" id="WP_084371210.1">
    <property type="nucleotide sequence ID" value="NZ_FWYF01000001.1"/>
</dbReference>
<sequence length="1158" mass="133373">MIKSIFSFRNFSIACYTLSIVLALIWHFYFDGGFEPFTVLPLFVLSLAGYLLNKHANNINHELFSNFQNEINEAENLFISYFTRSCIKRLDEIQKRIDTSTLTGTLGTTLKARAFYLKGQCYSHIGDNDNGFPCFLQAASLKTDIKYLERKCTITYHAGEENNALEIANDILEQDPLNPRANAIKLIIDKNFDIESIHPFLKTDKTFNQIFGNIVSKQYQINIDKKLIDLESIIVPDTLSSEDYHYWVFILSHSYSKFLQENPLVYSKPNPDKLNSSTSLISNISSISEIILNATKNSELIEQSQTLKSIEFISLHIKYLLYQDSNIPNKMVKVITQEGYVISENEFITTIALLGKVKLPEMILNFKNHDYVKKLNLEVIFALACVETEAKDEAISFFKGYIQGLNLVQRFAVKNITLAIEYFRLNDINTSDLFDNQLATKKYEYEVDKLLINIACKKDHIPNEELKKLILSPNLEHKLLSIENKEYLCLCLNQIGEFDESNKLLMDDLDISKESLMSYLYLDNLYKNRSQYDDLIKGLEYWRLNHAPVFILMTYEIELQHTLRNYEKLEEVCNYGLVHYQSYKTTLIYYLIIALNGESHKIDTLKKLLNEDALSCDFSWQMAFHVARICLNHEFYEIGFELAYRKTKSRPDNIQIKQHYFALVAQFLDSSKITDPGKVELDSSVILIGEKSKHIIHINADTISGNKIVREILNQKAGFSFINKDEATNQSRELTIEKVVNKYSGLMTEIMNEISSTSKSLGYDIISVTYKQDDIDSINRVLSNSFGKMGDKRQIIQGNAFSSFNSGKISFTKLVLNVNSSSSIEIYRSLISDSTASIHIVPKSLFNQADFSKVTEYVLDITSLLILSKLKPKIDSENITLLVSQILIDYLEFKTQEVRHMPDEAMNLNITSLGVQPFFYPENYRAELLKQLSNLTSWISENCKIEFAPDKLDLLMKDPTLLDREDWHFQLCLDNLLIANRPNRSIISDDLMYFQEKRPFTNPLSVEHFLRIHKPDQLREYQLSLLEFNQVGLTLDSKVITQCFEENPMIESSNNLFRKAVNNLSFHKHGDPNLIYEVIVTVKNIYLLELERGFKQRLAQTLFTEALKGYPITLNSGTKFSEFIKKEFCLMGDIGLDVIDALTKSLEILNKSRNLAAD</sequence>
<evidence type="ECO:0000256" key="1">
    <source>
        <dbReference type="SAM" id="Phobius"/>
    </source>
</evidence>
<accession>A0A1W2G8D9</accession>
<feature type="domain" description="PIN" evidence="2">
    <location>
        <begin position="858"/>
        <end position="993"/>
    </location>
</feature>
<proteinExistence type="predicted"/>